<accession>A0A542DF17</accession>
<dbReference type="SUPFAM" id="SSF56601">
    <property type="entry name" value="beta-lactamase/transpeptidase-like"/>
    <property type="match status" value="1"/>
</dbReference>
<organism evidence="2 3">
    <name type="scientific">Amycolatopsis cihanbeyliensis</name>
    <dbReference type="NCBI Taxonomy" id="1128664"/>
    <lineage>
        <taxon>Bacteria</taxon>
        <taxon>Bacillati</taxon>
        <taxon>Actinomycetota</taxon>
        <taxon>Actinomycetes</taxon>
        <taxon>Pseudonocardiales</taxon>
        <taxon>Pseudonocardiaceae</taxon>
        <taxon>Amycolatopsis</taxon>
    </lineage>
</organism>
<dbReference type="PANTHER" id="PTHR43283:SF3">
    <property type="entry name" value="BETA-LACTAMASE FAMILY PROTEIN (AFU_ORTHOLOGUE AFUA_5G07500)"/>
    <property type="match status" value="1"/>
</dbReference>
<dbReference type="Gene3D" id="3.40.710.10">
    <property type="entry name" value="DD-peptidase/beta-lactamase superfamily"/>
    <property type="match status" value="1"/>
</dbReference>
<dbReference type="Pfam" id="PF00144">
    <property type="entry name" value="Beta-lactamase"/>
    <property type="match status" value="1"/>
</dbReference>
<comment type="caution">
    <text evidence="2">The sequence shown here is derived from an EMBL/GenBank/DDBJ whole genome shotgun (WGS) entry which is preliminary data.</text>
</comment>
<dbReference type="RefSeq" id="WP_141996473.1">
    <property type="nucleotide sequence ID" value="NZ_VFML01000001.1"/>
</dbReference>
<name>A0A542DF17_AMYCI</name>
<dbReference type="InterPro" id="IPR001466">
    <property type="entry name" value="Beta-lactam-related"/>
</dbReference>
<dbReference type="InterPro" id="IPR050789">
    <property type="entry name" value="Diverse_Enzym_Activities"/>
</dbReference>
<evidence type="ECO:0000313" key="2">
    <source>
        <dbReference type="EMBL" id="TQJ01640.1"/>
    </source>
</evidence>
<keyword evidence="3" id="KW-1185">Reference proteome</keyword>
<evidence type="ECO:0000259" key="1">
    <source>
        <dbReference type="Pfam" id="PF00144"/>
    </source>
</evidence>
<dbReference type="OrthoDB" id="4281716at2"/>
<dbReference type="Proteomes" id="UP000320876">
    <property type="component" value="Unassembled WGS sequence"/>
</dbReference>
<dbReference type="InterPro" id="IPR012338">
    <property type="entry name" value="Beta-lactam/transpept-like"/>
</dbReference>
<reference evidence="2 3" key="1">
    <citation type="submission" date="2019-06" db="EMBL/GenBank/DDBJ databases">
        <title>Sequencing the genomes of 1000 actinobacteria strains.</title>
        <authorList>
            <person name="Klenk H.-P."/>
        </authorList>
    </citation>
    <scope>NUCLEOTIDE SEQUENCE [LARGE SCALE GENOMIC DNA]</scope>
    <source>
        <strain evidence="2 3">DSM 45679</strain>
    </source>
</reference>
<gene>
    <name evidence="2" type="ORF">FB471_1337</name>
</gene>
<protein>
    <submittedName>
        <fullName evidence="2">CubicO group peptidase (Beta-lactamase class C family)</fullName>
    </submittedName>
</protein>
<proteinExistence type="predicted"/>
<evidence type="ECO:0000313" key="3">
    <source>
        <dbReference type="Proteomes" id="UP000320876"/>
    </source>
</evidence>
<dbReference type="PANTHER" id="PTHR43283">
    <property type="entry name" value="BETA-LACTAMASE-RELATED"/>
    <property type="match status" value="1"/>
</dbReference>
<sequence length="404" mass="44015">MAAGGLSSKRLTRVREVLERHLDVSHEPGVIAVIARRGEVHIEAAGHLAHEGAGSRIPMAADTICRVASWTKSVVAACAMTLVEECTLRLTDPVDAFLPELTNMTVLVDPEGALDDTVPANRPITLHDLLTCRLGTGTIPAEPGKVPISDALRALELWDDPGSPGPSSEEYVRRLGALPLVYQPGERWMYYTPAIVLGVLVSRAAGMPLEDLARERIFEPLGMKDTTFVARREHVSRLATAYAVDEATGVRTVEGDLNDVWVPRFPFKEAASGLVTTPNDFLAFTSALLGGGTHRGERILSRPAVSLMTTDHLTAAQKAASTFVLPPGFDEGFGWGYAVGITSQRRYLGPSIGSYGWYGKYGTIWFNDPNEDMTTMLIRQTDTGWMPTSIFRDFWTAAYQAIDD</sequence>
<dbReference type="EMBL" id="VFML01000001">
    <property type="protein sequence ID" value="TQJ01640.1"/>
    <property type="molecule type" value="Genomic_DNA"/>
</dbReference>
<dbReference type="AlphaFoldDB" id="A0A542DF17"/>
<feature type="domain" description="Beta-lactamase-related" evidence="1">
    <location>
        <begin position="17"/>
        <end position="378"/>
    </location>
</feature>